<feature type="transmembrane region" description="Helical" evidence="8">
    <location>
        <begin position="1008"/>
        <end position="1029"/>
    </location>
</feature>
<evidence type="ECO:0000256" key="5">
    <source>
        <dbReference type="ARBA" id="ARBA00022989"/>
    </source>
</evidence>
<evidence type="ECO:0000256" key="6">
    <source>
        <dbReference type="ARBA" id="ARBA00023136"/>
    </source>
</evidence>
<feature type="domain" description="ABC transporter" evidence="9">
    <location>
        <begin position="1159"/>
        <end position="1394"/>
    </location>
</feature>
<dbReference type="CDD" id="cd03263">
    <property type="entry name" value="ABC_subfamily_A"/>
    <property type="match status" value="2"/>
</dbReference>
<evidence type="ECO:0000256" key="8">
    <source>
        <dbReference type="SAM" id="Phobius"/>
    </source>
</evidence>
<organism evidence="10 11">
    <name type="scientific">Pinctada imbricata</name>
    <name type="common">Atlantic pearl-oyster</name>
    <name type="synonym">Pinctada martensii</name>
    <dbReference type="NCBI Taxonomy" id="66713"/>
    <lineage>
        <taxon>Eukaryota</taxon>
        <taxon>Metazoa</taxon>
        <taxon>Spiralia</taxon>
        <taxon>Lophotrochozoa</taxon>
        <taxon>Mollusca</taxon>
        <taxon>Bivalvia</taxon>
        <taxon>Autobranchia</taxon>
        <taxon>Pteriomorphia</taxon>
        <taxon>Pterioida</taxon>
        <taxon>Pterioidea</taxon>
        <taxon>Pteriidae</taxon>
        <taxon>Pinctada</taxon>
    </lineage>
</organism>
<dbReference type="InterPro" id="IPR026082">
    <property type="entry name" value="ABCA"/>
</dbReference>
<sequence length="2340" mass="261726">SGINWMKGFGFENNENFVKIIQVMSEINNFLTKQVDVLRDMGMEAPLTALLPNSTLVKHLIDSTLSQDTSAALFSALINPDKFLNLILDEQKWKEVVCNSTLLVENFNFPPGTNISLVRNDLCNNTGLLTEILSTWDVESVVQSVTNIVNGNLRQNNTDVWFEIEKMSGQFLINIGYLMNVNMSMNGLHDWISPIISSLESLQNPSMNSIESTCDAMLSYVDNTDFYKTSLEPILYGIMNNMALTKQQMTVQKAFEDIICDLPSLNVSTIAEKLKKANITDFIQSLMNVNTSSSSGRFSCSKMTEMSRNLINMWNESVTYSMEQEQKWTQCLTQGFTSTSDFLRDMTKSFGIAAELLQILRDPSLQLVTSNPDIIPVLDFMLNVYSQQQKVLLKITDLLLYNTSTVNQIEDVFNTVPGLLDSLLESTISLNAEDLINKTSSEIADILCDTNKLNQIIHLPIFAPNSTINEISATLCGPNAKTNADLIKEMISLGTLSLAVTLSGVDFLNSEKELLKLLQEFVFSNGPEALAQSGIRSVVKNPNEFLEFLTKNITLSEEVANALLDGSIYYAALLQYKEKDLPSLVCNASKLASLIEMPPGEISAYNVSHQLCHLNDSTIVKMTEAILNNLDIGNLVENYVTSSLDDFLGSFNMSEVQSAFTKISNATVKLQDATYLFGNTTEELELEFVLKPEALKGASSMSSIQDIACGTGSSSSSGQISDVTGAASTVGTSSSLTPDQEREMKTMPGQFCQDLYKEIIMLDGGSVIWGYLKPLMNEKSFAALADFQSMAKSWSKGTKSISDLMADKSAYDTAKKMLQDGSVNSIASMFGFSIDIADSLSIVDNMDANQIGNISMLAEILSNYSSCIETDRFQGYASEQELQEAARSLHVRNNFLAGIVFDNMNPTSRRKRNAGSNLPDHIIYKIRMDIDNVEHTGRLKERYWRPYPEDNFFTEMRYFRGFIQLQDILERAIIELKTGSSINTSTYLQQFPSQCHIKDSYLDVLSSYLLPIMITIAWLASMAISAKNLVYDRENGQEECLFSTTAFGFAAQYLARFEIQMEGIHWYNIKDSPLKDDDFSFSWACLMMLIDGCIYLVIGWYIRNIKPGKYGVSKPIYFPFTTSYWGCGSCSKSSAENYKTSDRTDILVEEPDDRWIPGISLRGLSKSYGNHKAVKNINCDFYEGHVTVLLGHNGAAKTTTINMISGVLEPSGGSVYVYGKPAGESSGKIGVCNQHNALFDYMTVEEHVEFFANIKSNSAKAKLKLETERLLKDVDLWHVRRERISSLSGGMKRKLCVVLAFAGGSEAVILDEPTSGCRPLWKKGHLESYTKTETKRVIVVPLVGCTILLSTHFLDEADIIGDRIAIMHDGRVLCNGSAMFLKQNLGSGYHLKFNKEDDCDLESVMSVVRSHLPGAQLIDNIGSDVTVSLQLQNQTMADLQQCLSEVENNADKLGIGNYGIYDTTMEEVIDFYKRENAFSSNILTSMEMSGDRNSLSTKNCFPNEPRTKFTLKIDVSFFSVLVTRPDYRKRISSVSLKCQQLQGLLTKRFHHYRRDWRMFLSVIILPLVFVTAGLGFMLIKPDTTAPARILTPPLYGPSSYTFIKPPFQCFKYPDSTFSLSSGNTGEPNCSCIDYKYTCNDAAKQQTIPQMTLETTTHLQNLNNKDIEQYLLQTWEMHKLNRYGGWSLDSDDSSNMMGRIWFNNKGRHALPSFYNAFSNSLLRSILEKKGIPQPETFGITAINHPLMLSGSQLTEETMQVIIYCIAVALAVAIMAMFRHDSYWYRDNLAGVTVLILLYGWATIPLMYSLIKCFKDSTSAYMMLFCGSIFICISTVVVSFLLEFLSSNSDIKRVFDVVKYVFLIFPQYAFTYGFMDIVKMQVTTDILSRFGEDLYESPFSYDMLGWNMVALTIEGFVFFILTLILEINCCRHSRVPSDLENEIYTESEEVNNERKRIQTGYGHTDAIVISNLSKVYKRGRKPFLAVDRLCFGVPGGECFGLLGVNGAGKTTTFRMLIGDLTPSEGSAYIKGSRIAQSKLDIGKELGYCPQEDALDRFLTARELLFCYARLRGLPSNNIEIAVNDLISELNMHFADKAIHTYSGGMKRILSVAIALIGDPPVVLLDEPTTGMDPSTKRLVWKSLLKGIKRGQSIVLSSHSMEECDAICSRLAIMVNGELKCLGTSQLLKQKYGDGYTVTLYTYGLSTIKHDIIEMFNVCFPGSQCTIHHQEVLQVNIPNSKTSVAQIIKVLEDHKERCNIQHYSVSQTTLMNVFLNFARDQSDGIIPESTHSASGSDTDSERYSSDPFVNPAYAYMNPSFNDDEKTKFNSPLIFQRAEFSTKL</sequence>
<proteinExistence type="predicted"/>
<feature type="transmembrane region" description="Helical" evidence="8">
    <location>
        <begin position="1855"/>
        <end position="1873"/>
    </location>
</feature>
<feature type="transmembrane region" description="Helical" evidence="8">
    <location>
        <begin position="1558"/>
        <end position="1579"/>
    </location>
</feature>
<feature type="transmembrane region" description="Helical" evidence="8">
    <location>
        <begin position="1788"/>
        <end position="1806"/>
    </location>
</feature>
<dbReference type="Pfam" id="PF23321">
    <property type="entry name" value="R1_ABCA1"/>
    <property type="match status" value="1"/>
</dbReference>
<feature type="domain" description="ABC transporter" evidence="9">
    <location>
        <begin position="1965"/>
        <end position="2198"/>
    </location>
</feature>
<feature type="non-terminal residue" evidence="10">
    <location>
        <position position="1"/>
    </location>
</feature>
<dbReference type="GO" id="GO:0005524">
    <property type="term" value="F:ATP binding"/>
    <property type="evidence" value="ECO:0007669"/>
    <property type="project" value="UniProtKB-KW"/>
</dbReference>
<dbReference type="InterPro" id="IPR027417">
    <property type="entry name" value="P-loop_NTPase"/>
</dbReference>
<comment type="subcellular location">
    <subcellularLocation>
        <location evidence="1">Membrane</location>
        <topology evidence="1">Multi-pass membrane protein</topology>
    </subcellularLocation>
</comment>
<dbReference type="SMART" id="SM00382">
    <property type="entry name" value="AAA"/>
    <property type="match status" value="2"/>
</dbReference>
<dbReference type="InterPro" id="IPR013525">
    <property type="entry name" value="ABC2_TM"/>
</dbReference>
<evidence type="ECO:0000256" key="2">
    <source>
        <dbReference type="ARBA" id="ARBA00022692"/>
    </source>
</evidence>
<dbReference type="InterPro" id="IPR056264">
    <property type="entry name" value="R2_ABCA1-4-like"/>
</dbReference>
<gene>
    <name evidence="10" type="ORF">FSP39_003578</name>
</gene>
<dbReference type="Pfam" id="PF00005">
    <property type="entry name" value="ABC_tran"/>
    <property type="match status" value="2"/>
</dbReference>
<name>A0AA88XYH3_PINIB</name>
<evidence type="ECO:0000313" key="10">
    <source>
        <dbReference type="EMBL" id="KAK3089434.1"/>
    </source>
</evidence>
<dbReference type="InterPro" id="IPR017871">
    <property type="entry name" value="ABC_transporter-like_CS"/>
</dbReference>
<dbReference type="FunFam" id="3.40.50.300:FF:002470">
    <property type="entry name" value="ABC transporter, putative"/>
    <property type="match status" value="1"/>
</dbReference>
<dbReference type="InterPro" id="IPR003439">
    <property type="entry name" value="ABC_transporter-like_ATP-bd"/>
</dbReference>
<keyword evidence="4" id="KW-0067">ATP-binding</keyword>
<accession>A0AA88XYH3</accession>
<dbReference type="PANTHER" id="PTHR19229:SF250">
    <property type="entry name" value="ABC TRANSPORTER DOMAIN-CONTAINING PROTEIN-RELATED"/>
    <property type="match status" value="1"/>
</dbReference>
<feature type="transmembrane region" description="Helical" evidence="8">
    <location>
        <begin position="1079"/>
        <end position="1102"/>
    </location>
</feature>
<feature type="region of interest" description="Disordered" evidence="7">
    <location>
        <begin position="712"/>
        <end position="740"/>
    </location>
</feature>
<dbReference type="GO" id="GO:0140359">
    <property type="term" value="F:ABC-type transporter activity"/>
    <property type="evidence" value="ECO:0007669"/>
    <property type="project" value="InterPro"/>
</dbReference>
<dbReference type="EMBL" id="VSWD01000010">
    <property type="protein sequence ID" value="KAK3089434.1"/>
    <property type="molecule type" value="Genomic_DNA"/>
</dbReference>
<keyword evidence="6 8" id="KW-0472">Membrane</keyword>
<dbReference type="Gene3D" id="3.40.50.300">
    <property type="entry name" value="P-loop containing nucleotide triphosphate hydrolases"/>
    <property type="match status" value="2"/>
</dbReference>
<feature type="transmembrane region" description="Helical" evidence="8">
    <location>
        <begin position="1902"/>
        <end position="1923"/>
    </location>
</feature>
<evidence type="ECO:0000313" key="11">
    <source>
        <dbReference type="Proteomes" id="UP001186944"/>
    </source>
</evidence>
<comment type="caution">
    <text evidence="10">The sequence shown here is derived from an EMBL/GenBank/DDBJ whole genome shotgun (WGS) entry which is preliminary data.</text>
</comment>
<dbReference type="Proteomes" id="UP001186944">
    <property type="component" value="Unassembled WGS sequence"/>
</dbReference>
<evidence type="ECO:0000259" key="9">
    <source>
        <dbReference type="PROSITE" id="PS50893"/>
    </source>
</evidence>
<dbReference type="InterPro" id="IPR003593">
    <property type="entry name" value="AAA+_ATPase"/>
</dbReference>
<dbReference type="GO" id="GO:0005319">
    <property type="term" value="F:lipid transporter activity"/>
    <property type="evidence" value="ECO:0007669"/>
    <property type="project" value="TreeGrafter"/>
</dbReference>
<keyword evidence="5 8" id="KW-1133">Transmembrane helix</keyword>
<evidence type="ECO:0000256" key="1">
    <source>
        <dbReference type="ARBA" id="ARBA00004141"/>
    </source>
</evidence>
<evidence type="ECO:0000256" key="3">
    <source>
        <dbReference type="ARBA" id="ARBA00022741"/>
    </source>
</evidence>
<dbReference type="GO" id="GO:0016887">
    <property type="term" value="F:ATP hydrolysis activity"/>
    <property type="evidence" value="ECO:0007669"/>
    <property type="project" value="InterPro"/>
</dbReference>
<keyword evidence="3" id="KW-0547">Nucleotide-binding</keyword>
<keyword evidence="11" id="KW-1185">Reference proteome</keyword>
<protein>
    <recommendedName>
        <fullName evidence="9">ABC transporter domain-containing protein</fullName>
    </recommendedName>
</protein>
<feature type="compositionally biased region" description="Low complexity" evidence="7">
    <location>
        <begin position="712"/>
        <end position="737"/>
    </location>
</feature>
<feature type="transmembrane region" description="Helical" evidence="8">
    <location>
        <begin position="1818"/>
        <end position="1843"/>
    </location>
</feature>
<dbReference type="GO" id="GO:0034191">
    <property type="term" value="F:apolipoprotein A-I receptor binding"/>
    <property type="evidence" value="ECO:0007669"/>
    <property type="project" value="TreeGrafter"/>
</dbReference>
<dbReference type="Pfam" id="PF12698">
    <property type="entry name" value="ABC2_membrane_3"/>
    <property type="match status" value="1"/>
</dbReference>
<feature type="transmembrane region" description="Helical" evidence="8">
    <location>
        <begin position="1759"/>
        <end position="1776"/>
    </location>
</feature>
<dbReference type="PROSITE" id="PS00211">
    <property type="entry name" value="ABC_TRANSPORTER_1"/>
    <property type="match status" value="1"/>
</dbReference>
<dbReference type="PROSITE" id="PS50893">
    <property type="entry name" value="ABC_TRANSPORTER_2"/>
    <property type="match status" value="2"/>
</dbReference>
<keyword evidence="2 8" id="KW-0812">Transmembrane</keyword>
<evidence type="ECO:0000256" key="7">
    <source>
        <dbReference type="SAM" id="MobiDB-lite"/>
    </source>
</evidence>
<evidence type="ECO:0000256" key="4">
    <source>
        <dbReference type="ARBA" id="ARBA00022840"/>
    </source>
</evidence>
<reference evidence="10" key="1">
    <citation type="submission" date="2019-08" db="EMBL/GenBank/DDBJ databases">
        <title>The improved chromosome-level genome for the pearl oyster Pinctada fucata martensii using PacBio sequencing and Hi-C.</title>
        <authorList>
            <person name="Zheng Z."/>
        </authorList>
    </citation>
    <scope>NUCLEOTIDE SEQUENCE</scope>
    <source>
        <strain evidence="10">ZZ-2019</strain>
        <tissue evidence="10">Adductor muscle</tissue>
    </source>
</reference>
<dbReference type="SUPFAM" id="SSF52540">
    <property type="entry name" value="P-loop containing nucleoside triphosphate hydrolases"/>
    <property type="match status" value="2"/>
</dbReference>
<dbReference type="GO" id="GO:0016020">
    <property type="term" value="C:membrane"/>
    <property type="evidence" value="ECO:0007669"/>
    <property type="project" value="UniProtKB-SubCell"/>
</dbReference>
<dbReference type="PANTHER" id="PTHR19229">
    <property type="entry name" value="ATP-BINDING CASSETTE TRANSPORTER SUBFAMILY A ABCA"/>
    <property type="match status" value="1"/>
</dbReference>